<gene>
    <name evidence="1" type="ORF">UFOPK1693_00640</name>
</gene>
<reference evidence="1" key="1">
    <citation type="submission" date="2020-05" db="EMBL/GenBank/DDBJ databases">
        <authorList>
            <person name="Chiriac C."/>
            <person name="Salcher M."/>
            <person name="Ghai R."/>
            <person name="Kavagutti S V."/>
        </authorList>
    </citation>
    <scope>NUCLEOTIDE SEQUENCE</scope>
</reference>
<proteinExistence type="predicted"/>
<name>A0A6J6E1J4_9ZZZZ</name>
<dbReference type="AlphaFoldDB" id="A0A6J6E1J4"/>
<sequence length="132" mass="14893">MLLGFVLSILLIWPAIEQVRDETRVIQPFDRTNVTYCELSACGHIEGLGLEIIYPPTVVGGEYGTEVFVQVINRGRLTGEREFWAQLKTQEGGFVEAMRGELVLTDQGPQLIRFFFTGPESEFLGLVMEFGY</sequence>
<accession>A0A6J6E1J4</accession>
<dbReference type="EMBL" id="CAEZTO010000006">
    <property type="protein sequence ID" value="CAB4570137.1"/>
    <property type="molecule type" value="Genomic_DNA"/>
</dbReference>
<organism evidence="1">
    <name type="scientific">freshwater metagenome</name>
    <dbReference type="NCBI Taxonomy" id="449393"/>
    <lineage>
        <taxon>unclassified sequences</taxon>
        <taxon>metagenomes</taxon>
        <taxon>ecological metagenomes</taxon>
    </lineage>
</organism>
<evidence type="ECO:0000313" key="1">
    <source>
        <dbReference type="EMBL" id="CAB4570137.1"/>
    </source>
</evidence>
<protein>
    <submittedName>
        <fullName evidence="1">Unannotated protein</fullName>
    </submittedName>
</protein>